<dbReference type="InterPro" id="IPR000571">
    <property type="entry name" value="Znf_CCCH"/>
</dbReference>
<keyword evidence="7" id="KW-1185">Reference proteome</keyword>
<evidence type="ECO:0000256" key="4">
    <source>
        <dbReference type="SAM" id="MobiDB-lite"/>
    </source>
</evidence>
<dbReference type="InterPro" id="IPR019734">
    <property type="entry name" value="TPR_rpt"/>
</dbReference>
<dbReference type="RefSeq" id="XP_018080766.1">
    <property type="nucleotide sequence ID" value="XM_018225277.2"/>
</dbReference>
<dbReference type="Pfam" id="PF00076">
    <property type="entry name" value="RRM_1"/>
    <property type="match status" value="1"/>
</dbReference>
<dbReference type="GO" id="GO:0003723">
    <property type="term" value="F:RNA binding"/>
    <property type="evidence" value="ECO:0007669"/>
    <property type="project" value="UniProtKB-UniRule"/>
</dbReference>
<dbReference type="Proteomes" id="UP000186698">
    <property type="component" value="Chromosome 7L"/>
</dbReference>
<dbReference type="AlphaFoldDB" id="A0A8J0T9V8"/>
<dbReference type="SUPFAM" id="SSF54928">
    <property type="entry name" value="RNA-binding domain, RBD"/>
    <property type="match status" value="1"/>
</dbReference>
<dbReference type="GeneID" id="108696171"/>
<evidence type="ECO:0000313" key="9">
    <source>
        <dbReference type="RefSeq" id="XP_018080766.1"/>
    </source>
</evidence>
<feature type="region of interest" description="Disordered" evidence="4">
    <location>
        <begin position="1"/>
        <end position="20"/>
    </location>
</feature>
<dbReference type="SMART" id="SM00356">
    <property type="entry name" value="ZnF_C3H1"/>
    <property type="match status" value="1"/>
</dbReference>
<evidence type="ECO:0000256" key="1">
    <source>
        <dbReference type="PROSITE-ProRule" id="PRU00176"/>
    </source>
</evidence>
<feature type="region of interest" description="Disordered" evidence="4">
    <location>
        <begin position="30"/>
        <end position="75"/>
    </location>
</feature>
<evidence type="ECO:0000313" key="10">
    <source>
        <dbReference type="RefSeq" id="XP_018080767.1"/>
    </source>
</evidence>
<dbReference type="OrthoDB" id="2423701at2759"/>
<dbReference type="PROSITE" id="PS50005">
    <property type="entry name" value="TPR"/>
    <property type="match status" value="1"/>
</dbReference>
<protein>
    <submittedName>
        <fullName evidence="8 9">Tetratricopeptide repeat protein 31 isoform X1</fullName>
    </submittedName>
</protein>
<name>A0A8J0T9V8_XENLA</name>
<dbReference type="InterPro" id="IPR012677">
    <property type="entry name" value="Nucleotide-bd_a/b_plait_sf"/>
</dbReference>
<dbReference type="Pfam" id="PF13432">
    <property type="entry name" value="TPR_16"/>
    <property type="match status" value="1"/>
</dbReference>
<evidence type="ECO:0000313" key="8">
    <source>
        <dbReference type="RefSeq" id="XP_018080765.1"/>
    </source>
</evidence>
<feature type="domain" description="C3H1-type" evidence="6">
    <location>
        <begin position="411"/>
        <end position="438"/>
    </location>
</feature>
<dbReference type="CTD" id="108696171"/>
<feature type="repeat" description="TPR" evidence="2">
    <location>
        <begin position="140"/>
        <end position="173"/>
    </location>
</feature>
<accession>A0A8J0T9V8</accession>
<dbReference type="SMART" id="SM00028">
    <property type="entry name" value="TPR"/>
    <property type="match status" value="3"/>
</dbReference>
<keyword evidence="1" id="KW-0694">RNA-binding</keyword>
<dbReference type="RefSeq" id="XP_018080765.1">
    <property type="nucleotide sequence ID" value="XM_018225276.2"/>
</dbReference>
<dbReference type="Gene3D" id="1.25.40.10">
    <property type="entry name" value="Tetratricopeptide repeat domain"/>
    <property type="match status" value="1"/>
</dbReference>
<evidence type="ECO:0000256" key="3">
    <source>
        <dbReference type="PROSITE-ProRule" id="PRU00723"/>
    </source>
</evidence>
<evidence type="ECO:0000256" key="2">
    <source>
        <dbReference type="PROSITE-ProRule" id="PRU00339"/>
    </source>
</evidence>
<dbReference type="PANTHER" id="PTHR47678:SF2">
    <property type="entry name" value="TETRATRICOPEPTIDE REPEAT PROTEIN 31 ISOFORM X1"/>
    <property type="match status" value="1"/>
</dbReference>
<evidence type="ECO:0000313" key="7">
    <source>
        <dbReference type="Proteomes" id="UP000186698"/>
    </source>
</evidence>
<dbReference type="Gene3D" id="3.30.70.330">
    <property type="match status" value="1"/>
</dbReference>
<dbReference type="GO" id="GO:0008270">
    <property type="term" value="F:zinc ion binding"/>
    <property type="evidence" value="ECO:0007669"/>
    <property type="project" value="UniProtKB-KW"/>
</dbReference>
<dbReference type="PROSITE" id="PS50293">
    <property type="entry name" value="TPR_REGION"/>
    <property type="match status" value="1"/>
</dbReference>
<dbReference type="PANTHER" id="PTHR47678">
    <property type="entry name" value="TETRATRICOPEPTIDE REPEAT PROTEIN 31"/>
    <property type="match status" value="1"/>
</dbReference>
<feature type="zinc finger region" description="C3H1-type" evidence="3">
    <location>
        <begin position="411"/>
        <end position="438"/>
    </location>
</feature>
<dbReference type="InterPro" id="IPR000504">
    <property type="entry name" value="RRM_dom"/>
</dbReference>
<dbReference type="PROSITE" id="PS50103">
    <property type="entry name" value="ZF_C3H1"/>
    <property type="match status" value="1"/>
</dbReference>
<dbReference type="PROSITE" id="PS50102">
    <property type="entry name" value="RRM"/>
    <property type="match status" value="1"/>
</dbReference>
<feature type="compositionally biased region" description="Basic residues" evidence="4">
    <location>
        <begin position="46"/>
        <end position="64"/>
    </location>
</feature>
<reference evidence="8 9" key="1">
    <citation type="submission" date="2022-04" db="UniProtKB">
        <authorList>
            <consortium name="RefSeq"/>
        </authorList>
    </citation>
    <scope>IDENTIFICATION</scope>
    <source>
        <strain evidence="8 9">J_2021</strain>
        <tissue evidence="8 9">Erythrocytes</tissue>
    </source>
</reference>
<feature type="domain" description="RRM" evidence="5">
    <location>
        <begin position="317"/>
        <end position="389"/>
    </location>
</feature>
<keyword evidence="3" id="KW-0479">Metal-binding</keyword>
<proteinExistence type="predicted"/>
<dbReference type="SMART" id="SM00360">
    <property type="entry name" value="RRM"/>
    <property type="match status" value="1"/>
</dbReference>
<keyword evidence="3" id="KW-0862">Zinc</keyword>
<feature type="compositionally biased region" description="Basic residues" evidence="4">
    <location>
        <begin position="90"/>
        <end position="100"/>
    </location>
</feature>
<dbReference type="KEGG" id="xla:108696171"/>
<sequence>MDFESAAGIRGCRNEIMHRKDLNLQEEELHSDDFLSEDSQSQQKAEKRRAKKKRQRERKKLEKKKHLEENEQEPEWDVNSAFVANAASHLRPKTRNKADKKHSSNKENEEKIQEIPLTFHAAVPPRVDEGDCLNSSVLRGRQLAELGINYVEEGNYTKAIELFSEAIRLDPKDYRYFGNRSYCYEQLKLYPKALMDAEVSIQLSPDCPKGYFRKGRALRGCSRIVEAEEAFKMVLQLDQDCEEALREIQTCQVMRLMEQGFTQEQSINLLKEYKSVAAVLEAPIAANAPDSNLNVALEESVEDEPFCLSDLSETQSASLWVGNVTDQITEKQLRDLFKSYGEIHSIRLLGERFCAFVNFKCVAAAAKALDALQGKEIENTKLLIRYPDKPYRPAAVSTSESGLISSKRKGTSKVSECYYWRSSGCSFGDKCRYKHIPENKGVDKKPWKC</sequence>
<gene>
    <name evidence="8 9 10" type="primary">LOC108696171</name>
</gene>
<feature type="region of interest" description="Disordered" evidence="4">
    <location>
        <begin position="87"/>
        <end position="113"/>
    </location>
</feature>
<dbReference type="InterPro" id="IPR011990">
    <property type="entry name" value="TPR-like_helical_dom_sf"/>
</dbReference>
<feature type="compositionally biased region" description="Basic and acidic residues" evidence="4">
    <location>
        <begin position="101"/>
        <end position="113"/>
    </location>
</feature>
<dbReference type="SUPFAM" id="SSF48452">
    <property type="entry name" value="TPR-like"/>
    <property type="match status" value="1"/>
</dbReference>
<dbReference type="RefSeq" id="XP_018080767.1">
    <property type="nucleotide sequence ID" value="XM_018225278.2"/>
</dbReference>
<evidence type="ECO:0000259" key="5">
    <source>
        <dbReference type="PROSITE" id="PS50102"/>
    </source>
</evidence>
<evidence type="ECO:0000259" key="6">
    <source>
        <dbReference type="PROSITE" id="PS50103"/>
    </source>
</evidence>
<keyword evidence="2" id="KW-0802">TPR repeat</keyword>
<keyword evidence="3" id="KW-0863">Zinc-finger</keyword>
<dbReference type="InterPro" id="IPR035979">
    <property type="entry name" value="RBD_domain_sf"/>
</dbReference>
<organism evidence="8">
    <name type="scientific">Xenopus laevis</name>
    <name type="common">African clawed frog</name>
    <dbReference type="NCBI Taxonomy" id="8355"/>
    <lineage>
        <taxon>Eukaryota</taxon>
        <taxon>Metazoa</taxon>
        <taxon>Chordata</taxon>
        <taxon>Craniata</taxon>
        <taxon>Vertebrata</taxon>
        <taxon>Euteleostomi</taxon>
        <taxon>Amphibia</taxon>
        <taxon>Batrachia</taxon>
        <taxon>Anura</taxon>
        <taxon>Pipoidea</taxon>
        <taxon>Pipidae</taxon>
        <taxon>Xenopodinae</taxon>
        <taxon>Xenopus</taxon>
        <taxon>Xenopus</taxon>
    </lineage>
</organism>